<evidence type="ECO:0000256" key="1">
    <source>
        <dbReference type="ARBA" id="ARBA00022723"/>
    </source>
</evidence>
<dbReference type="Proteomes" id="UP000027093">
    <property type="component" value="Chromosome"/>
</dbReference>
<keyword evidence="1" id="KW-0479">Metal-binding</keyword>
<organism evidence="4 5">
    <name type="scientific">Nitrososphaera viennensis EN76</name>
    <dbReference type="NCBI Taxonomy" id="926571"/>
    <lineage>
        <taxon>Archaea</taxon>
        <taxon>Nitrososphaerota</taxon>
        <taxon>Nitrososphaeria</taxon>
        <taxon>Nitrososphaerales</taxon>
        <taxon>Nitrososphaeraceae</taxon>
        <taxon>Nitrososphaera</taxon>
    </lineage>
</organism>
<dbReference type="KEGG" id="nvn:NVIE_019220"/>
<name>A0A060HLT6_9ARCH</name>
<proteinExistence type="predicted"/>
<keyword evidence="2" id="KW-0862">Zinc</keyword>
<evidence type="ECO:0000313" key="4">
    <source>
        <dbReference type="EMBL" id="AIC16180.1"/>
    </source>
</evidence>
<protein>
    <recommendedName>
        <fullName evidence="3">LIM zinc-binding domain-containing protein</fullName>
    </recommendedName>
</protein>
<reference evidence="4 5" key="1">
    <citation type="journal article" date="2014" name="Int. J. Syst. Evol. Microbiol.">
        <title>Nitrososphaera viennensis gen. nov., sp. nov., an aerobic and mesophilic, ammonia-oxidizing archaeon from soil and a member of the archaeal phylum Thaumarchaeota.</title>
        <authorList>
            <person name="Stieglmeier M."/>
            <person name="Klingl A."/>
            <person name="Alves R.J."/>
            <person name="Rittmann S.K."/>
            <person name="Melcher M."/>
            <person name="Leisch N."/>
            <person name="Schleper C."/>
        </authorList>
    </citation>
    <scope>NUCLEOTIDE SEQUENCE [LARGE SCALE GENOMIC DNA]</scope>
    <source>
        <strain evidence="4">EN76</strain>
    </source>
</reference>
<gene>
    <name evidence="4" type="ORF">NVIE_019220</name>
</gene>
<feature type="domain" description="LIM zinc-binding" evidence="3">
    <location>
        <begin position="6"/>
        <end position="65"/>
    </location>
</feature>
<evidence type="ECO:0000256" key="2">
    <source>
        <dbReference type="ARBA" id="ARBA00022833"/>
    </source>
</evidence>
<dbReference type="AlphaFoldDB" id="A0A060HLT6"/>
<dbReference type="RefSeq" id="WP_075055010.1">
    <property type="nucleotide sequence ID" value="NZ_CP007536.1"/>
</dbReference>
<sequence length="68" mass="7448">MPTNNCSVCGLKIAESSTGITVDDKWYHTSCVTALKCENCGALIGYLTNGRLEGRFLKTYCMACSKKF</sequence>
<dbReference type="HOGENOM" id="CLU_196475_0_0_2"/>
<dbReference type="InterPro" id="IPR001781">
    <property type="entry name" value="Znf_LIM"/>
</dbReference>
<dbReference type="GO" id="GO:0046872">
    <property type="term" value="F:metal ion binding"/>
    <property type="evidence" value="ECO:0007669"/>
    <property type="project" value="UniProtKB-KW"/>
</dbReference>
<evidence type="ECO:0000313" key="5">
    <source>
        <dbReference type="Proteomes" id="UP000027093"/>
    </source>
</evidence>
<dbReference type="Gene3D" id="2.10.110.10">
    <property type="entry name" value="Cysteine Rich Protein"/>
    <property type="match status" value="1"/>
</dbReference>
<dbReference type="Pfam" id="PF00412">
    <property type="entry name" value="LIM"/>
    <property type="match status" value="1"/>
</dbReference>
<accession>A0A060HLT6</accession>
<dbReference type="EMBL" id="CP007536">
    <property type="protein sequence ID" value="AIC16180.1"/>
    <property type="molecule type" value="Genomic_DNA"/>
</dbReference>
<evidence type="ECO:0000259" key="3">
    <source>
        <dbReference type="Pfam" id="PF00412"/>
    </source>
</evidence>
<keyword evidence="5" id="KW-1185">Reference proteome</keyword>
<dbReference type="GeneID" id="30682824"/>
<dbReference type="OrthoDB" id="192298at2157"/>